<evidence type="ECO:0000256" key="1">
    <source>
        <dbReference type="SAM" id="Phobius"/>
    </source>
</evidence>
<dbReference type="EMBL" id="JAHLJV010000057">
    <property type="protein sequence ID" value="KAK1580207.1"/>
    <property type="molecule type" value="Genomic_DNA"/>
</dbReference>
<dbReference type="AlphaFoldDB" id="A0AAD8V1Y3"/>
<dbReference type="Proteomes" id="UP001230504">
    <property type="component" value="Unassembled WGS sequence"/>
</dbReference>
<keyword evidence="1" id="KW-1133">Transmembrane helix</keyword>
<reference evidence="2" key="1">
    <citation type="submission" date="2021-06" db="EMBL/GenBank/DDBJ databases">
        <title>Comparative genomics, transcriptomics and evolutionary studies reveal genomic signatures of adaptation to plant cell wall in hemibiotrophic fungi.</title>
        <authorList>
            <consortium name="DOE Joint Genome Institute"/>
            <person name="Baroncelli R."/>
            <person name="Diaz J.F."/>
            <person name="Benocci T."/>
            <person name="Peng M."/>
            <person name="Battaglia E."/>
            <person name="Haridas S."/>
            <person name="Andreopoulos W."/>
            <person name="Labutti K."/>
            <person name="Pangilinan J."/>
            <person name="Floch G.L."/>
            <person name="Makela M.R."/>
            <person name="Henrissat B."/>
            <person name="Grigoriev I.V."/>
            <person name="Crouch J.A."/>
            <person name="De Vries R.P."/>
            <person name="Sukno S.A."/>
            <person name="Thon M.R."/>
        </authorList>
    </citation>
    <scope>NUCLEOTIDE SEQUENCE</scope>
    <source>
        <strain evidence="2">CBS 125086</strain>
    </source>
</reference>
<name>A0AAD8V1Y3_9PEZI</name>
<keyword evidence="1" id="KW-0812">Transmembrane</keyword>
<accession>A0AAD8V1Y3</accession>
<keyword evidence="1" id="KW-0472">Membrane</keyword>
<dbReference type="RefSeq" id="XP_060411264.1">
    <property type="nucleotide sequence ID" value="XM_060561407.1"/>
</dbReference>
<comment type="caution">
    <text evidence="2">The sequence shown here is derived from an EMBL/GenBank/DDBJ whole genome shotgun (WGS) entry which is preliminary data.</text>
</comment>
<organism evidence="2 3">
    <name type="scientific">Colletotrichum navitas</name>
    <dbReference type="NCBI Taxonomy" id="681940"/>
    <lineage>
        <taxon>Eukaryota</taxon>
        <taxon>Fungi</taxon>
        <taxon>Dikarya</taxon>
        <taxon>Ascomycota</taxon>
        <taxon>Pezizomycotina</taxon>
        <taxon>Sordariomycetes</taxon>
        <taxon>Hypocreomycetidae</taxon>
        <taxon>Glomerellales</taxon>
        <taxon>Glomerellaceae</taxon>
        <taxon>Colletotrichum</taxon>
        <taxon>Colletotrichum graminicola species complex</taxon>
    </lineage>
</organism>
<dbReference type="GeneID" id="85445647"/>
<evidence type="ECO:0000313" key="3">
    <source>
        <dbReference type="Proteomes" id="UP001230504"/>
    </source>
</evidence>
<sequence>MNAPPQPSPSLPPKPLEAPPAFGLGRRIRELRFDMTNILPGPRVVPSLLVSDFIGFVLYAMMAPELSTVFEKKLYDAVPLARAVCEGLRCFLDAFRQERWHQVDHTQETADKWCSYSYRSPPPRLRSYREILNRQQALRNCCGAQLRGLGTRDVVGNMLLQATLAFCWAWALLRDHVTLVWLLAAIENGCARYREKIETSTPPAVRRGERTMPVARGGGGGDDDVGPSYWCLGRVQRQISRGHDLISKFVELDMCHVGGGAVWDETEWLSEKDGEIPADAVVDEDRFLVNRVAFSTCMSWLMVSISCDFATFYLLVLLRRLRGRLVGCFWGT</sequence>
<keyword evidence="3" id="KW-1185">Reference proteome</keyword>
<gene>
    <name evidence="2" type="ORF">LY79DRAFT_592329</name>
</gene>
<feature type="transmembrane region" description="Helical" evidence="1">
    <location>
        <begin position="292"/>
        <end position="316"/>
    </location>
</feature>
<evidence type="ECO:0000313" key="2">
    <source>
        <dbReference type="EMBL" id="KAK1580207.1"/>
    </source>
</evidence>
<proteinExistence type="predicted"/>
<protein>
    <submittedName>
        <fullName evidence="2">Uncharacterized protein</fullName>
    </submittedName>
</protein>